<comment type="similarity">
    <text evidence="2">Belongs to the bacterial solute-binding protein 8 family.</text>
</comment>
<evidence type="ECO:0000256" key="3">
    <source>
        <dbReference type="ARBA" id="ARBA00022448"/>
    </source>
</evidence>
<feature type="domain" description="Fe/B12 periplasmic-binding" evidence="6">
    <location>
        <begin position="50"/>
        <end position="314"/>
    </location>
</feature>
<feature type="signal peptide" evidence="5">
    <location>
        <begin position="1"/>
        <end position="23"/>
    </location>
</feature>
<organism evidence="7 8">
    <name type="scientific">Cohnella cellulosilytica</name>
    <dbReference type="NCBI Taxonomy" id="986710"/>
    <lineage>
        <taxon>Bacteria</taxon>
        <taxon>Bacillati</taxon>
        <taxon>Bacillota</taxon>
        <taxon>Bacilli</taxon>
        <taxon>Bacillales</taxon>
        <taxon>Paenibacillaceae</taxon>
        <taxon>Cohnella</taxon>
    </lineage>
</organism>
<feature type="chain" id="PRO_5046793060" evidence="5">
    <location>
        <begin position="24"/>
        <end position="314"/>
    </location>
</feature>
<evidence type="ECO:0000313" key="8">
    <source>
        <dbReference type="Proteomes" id="UP001596378"/>
    </source>
</evidence>
<evidence type="ECO:0000256" key="5">
    <source>
        <dbReference type="SAM" id="SignalP"/>
    </source>
</evidence>
<dbReference type="PROSITE" id="PS51257">
    <property type="entry name" value="PROKAR_LIPOPROTEIN"/>
    <property type="match status" value="1"/>
</dbReference>
<reference evidence="8" key="1">
    <citation type="journal article" date="2019" name="Int. J. Syst. Evol. Microbiol.">
        <title>The Global Catalogue of Microorganisms (GCM) 10K type strain sequencing project: providing services to taxonomists for standard genome sequencing and annotation.</title>
        <authorList>
            <consortium name="The Broad Institute Genomics Platform"/>
            <consortium name="The Broad Institute Genome Sequencing Center for Infectious Disease"/>
            <person name="Wu L."/>
            <person name="Ma J."/>
        </authorList>
    </citation>
    <scope>NUCLEOTIDE SEQUENCE [LARGE SCALE GENOMIC DNA]</scope>
    <source>
        <strain evidence="8">KCTC 12907</strain>
    </source>
</reference>
<evidence type="ECO:0000256" key="4">
    <source>
        <dbReference type="ARBA" id="ARBA00022729"/>
    </source>
</evidence>
<dbReference type="EMBL" id="JBHTAI010000025">
    <property type="protein sequence ID" value="MFC7152698.1"/>
    <property type="molecule type" value="Genomic_DNA"/>
</dbReference>
<dbReference type="PANTHER" id="PTHR30532:SF26">
    <property type="entry name" value="IRON(3+)-HYDROXAMATE-BINDING PROTEIN FHUD"/>
    <property type="match status" value="1"/>
</dbReference>
<dbReference type="Pfam" id="PF01497">
    <property type="entry name" value="Peripla_BP_2"/>
    <property type="match status" value="1"/>
</dbReference>
<comment type="caution">
    <text evidence="7">The sequence shown here is derived from an EMBL/GenBank/DDBJ whole genome shotgun (WGS) entry which is preliminary data.</text>
</comment>
<dbReference type="PANTHER" id="PTHR30532">
    <property type="entry name" value="IRON III DICITRATE-BINDING PERIPLASMIC PROTEIN"/>
    <property type="match status" value="1"/>
</dbReference>
<evidence type="ECO:0000256" key="1">
    <source>
        <dbReference type="ARBA" id="ARBA00004196"/>
    </source>
</evidence>
<evidence type="ECO:0000256" key="2">
    <source>
        <dbReference type="ARBA" id="ARBA00008814"/>
    </source>
</evidence>
<dbReference type="InterPro" id="IPR051313">
    <property type="entry name" value="Bact_iron-sidero_bind"/>
</dbReference>
<comment type="subcellular location">
    <subcellularLocation>
        <location evidence="1">Cell envelope</location>
    </subcellularLocation>
</comment>
<proteinExistence type="inferred from homology"/>
<dbReference type="RefSeq" id="WP_378050349.1">
    <property type="nucleotide sequence ID" value="NZ_JBHMDN010000025.1"/>
</dbReference>
<evidence type="ECO:0000259" key="6">
    <source>
        <dbReference type="PROSITE" id="PS50983"/>
    </source>
</evidence>
<dbReference type="SUPFAM" id="SSF53807">
    <property type="entry name" value="Helical backbone' metal receptor"/>
    <property type="match status" value="1"/>
</dbReference>
<dbReference type="InterPro" id="IPR002491">
    <property type="entry name" value="ABC_transptr_periplasmic_BD"/>
</dbReference>
<keyword evidence="3" id="KW-0813">Transport</keyword>
<protein>
    <submittedName>
        <fullName evidence="7">ABC transporter substrate-binding protein</fullName>
    </submittedName>
</protein>
<dbReference type="Proteomes" id="UP001596378">
    <property type="component" value="Unassembled WGS sequence"/>
</dbReference>
<keyword evidence="8" id="KW-1185">Reference proteome</keyword>
<dbReference type="Gene3D" id="3.40.50.1980">
    <property type="entry name" value="Nitrogenase molybdenum iron protein domain"/>
    <property type="match status" value="2"/>
</dbReference>
<sequence length="314" mass="34570">MLFSGKRASVLGVVLASAMALSACGGAQGGNAAGRTYSDAKGDKQIPERPSRVVTTQYLPHMLALGEKPVGAPGFLIDALNRLNEVSGRSYDATGIEDVGYPPDEERMTAINPDLIVTLDDENYDNYSKIAPTAIVSFLELNVWDQLLRVGEALNREDEARAWIDEYNRKAKEAKDKLPSSSGESETVGVYRIYQKELRVYGARNGGYVLYDSLGLKPPAPITDLIGKDPNFVYESISLEKLPEFAADRMIVLVTDDQESKTFLEEVQNSALWQNLAAVREGRLHFVDNNVWLNYSPLAIDYQLEQAADLLTGS</sequence>
<gene>
    <name evidence="7" type="ORF">ACFQMJ_29535</name>
</gene>
<name>A0ABW2FLN7_9BACL</name>
<dbReference type="PROSITE" id="PS50983">
    <property type="entry name" value="FE_B12_PBP"/>
    <property type="match status" value="1"/>
</dbReference>
<accession>A0ABW2FLN7</accession>
<keyword evidence="4 5" id="KW-0732">Signal</keyword>
<evidence type="ECO:0000313" key="7">
    <source>
        <dbReference type="EMBL" id="MFC7152698.1"/>
    </source>
</evidence>